<keyword evidence="3" id="KW-1185">Reference proteome</keyword>
<dbReference type="InterPro" id="IPR029463">
    <property type="entry name" value="Lys_MEP"/>
</dbReference>
<dbReference type="SMART" id="SM01351">
    <property type="entry name" value="Aspzincin_M35"/>
    <property type="match status" value="1"/>
</dbReference>
<dbReference type="Gene3D" id="3.40.390.10">
    <property type="entry name" value="Collagenase (Catalytic Domain)"/>
    <property type="match status" value="1"/>
</dbReference>
<dbReference type="Proteomes" id="UP001556367">
    <property type="component" value="Unassembled WGS sequence"/>
</dbReference>
<dbReference type="SUPFAM" id="SSF55486">
    <property type="entry name" value="Metalloproteases ('zincins'), catalytic domain"/>
    <property type="match status" value="1"/>
</dbReference>
<organism evidence="2 3">
    <name type="scientific">Hohenbuehelia grisea</name>
    <dbReference type="NCBI Taxonomy" id="104357"/>
    <lineage>
        <taxon>Eukaryota</taxon>
        <taxon>Fungi</taxon>
        <taxon>Dikarya</taxon>
        <taxon>Basidiomycota</taxon>
        <taxon>Agaricomycotina</taxon>
        <taxon>Agaricomycetes</taxon>
        <taxon>Agaricomycetidae</taxon>
        <taxon>Agaricales</taxon>
        <taxon>Pleurotineae</taxon>
        <taxon>Pleurotaceae</taxon>
        <taxon>Hohenbuehelia</taxon>
    </lineage>
</organism>
<reference evidence="3" key="1">
    <citation type="submission" date="2024-06" db="EMBL/GenBank/DDBJ databases">
        <title>Multi-omics analyses provide insights into the biosynthesis of the anticancer antibiotic pleurotin in Hohenbuehelia grisea.</title>
        <authorList>
            <person name="Weaver J.A."/>
            <person name="Alberti F."/>
        </authorList>
    </citation>
    <scope>NUCLEOTIDE SEQUENCE [LARGE SCALE GENOMIC DNA]</scope>
    <source>
        <strain evidence="3">T-177</strain>
    </source>
</reference>
<proteinExistence type="predicted"/>
<feature type="domain" description="Lysine-specific metallo-endopeptidase" evidence="1">
    <location>
        <begin position="34"/>
        <end position="201"/>
    </location>
</feature>
<sequence length="225" mass="24761">MSFKEPGGALAYSVSHQTKLNILIPTSTTIITLSYLQKHGENPADPSKLKTYTDWFGKYNKDNYSTVYNHFRAKASDFDLTGSGSKPTSLSYRLTDLQESLDPTTKEPRTSWVFAEAPGYQVNLGPKFMTEKLEKRVHAIVHETMHFQYASDPSRTKFLRGANGGPGHKAEHYGKKKVQALAKSDPHYAIDNADSLARFAAAANGESCASKSKSTVIAALKSILP</sequence>
<dbReference type="InterPro" id="IPR024079">
    <property type="entry name" value="MetalloPept_cat_dom_sf"/>
</dbReference>
<protein>
    <recommendedName>
        <fullName evidence="1">Lysine-specific metallo-endopeptidase domain-containing protein</fullName>
    </recommendedName>
</protein>
<dbReference type="Pfam" id="PF14521">
    <property type="entry name" value="Aspzincin_M35"/>
    <property type="match status" value="1"/>
</dbReference>
<dbReference type="EMBL" id="JASNQZ010000018">
    <property type="protein sequence ID" value="KAL0945232.1"/>
    <property type="molecule type" value="Genomic_DNA"/>
</dbReference>
<gene>
    <name evidence="2" type="ORF">HGRIS_000745</name>
</gene>
<evidence type="ECO:0000259" key="1">
    <source>
        <dbReference type="SMART" id="SM01351"/>
    </source>
</evidence>
<evidence type="ECO:0000313" key="2">
    <source>
        <dbReference type="EMBL" id="KAL0945232.1"/>
    </source>
</evidence>
<comment type="caution">
    <text evidence="2">The sequence shown here is derived from an EMBL/GenBank/DDBJ whole genome shotgun (WGS) entry which is preliminary data.</text>
</comment>
<name>A0ABR3IPL5_9AGAR</name>
<evidence type="ECO:0000313" key="3">
    <source>
        <dbReference type="Proteomes" id="UP001556367"/>
    </source>
</evidence>
<accession>A0ABR3IPL5</accession>